<keyword evidence="2" id="KW-0963">Cytoplasm</keyword>
<dbReference type="PANTHER" id="PTHR12305:SF81">
    <property type="entry name" value="PHOSPHATIDYLINOSITOL 3,4,5-TRISPHOSPHATE 3-PHOSPHATASE AND DUAL-SPECIFICITY PROTEIN PHOSPHATASE PTEN"/>
    <property type="match status" value="1"/>
</dbReference>
<proteinExistence type="predicted"/>
<organism evidence="7 8">
    <name type="scientific">Polarella glacialis</name>
    <name type="common">Dinoflagellate</name>
    <dbReference type="NCBI Taxonomy" id="89957"/>
    <lineage>
        <taxon>Eukaryota</taxon>
        <taxon>Sar</taxon>
        <taxon>Alveolata</taxon>
        <taxon>Dinophyceae</taxon>
        <taxon>Suessiales</taxon>
        <taxon>Suessiaceae</taxon>
        <taxon>Polarella</taxon>
    </lineage>
</organism>
<feature type="domain" description="Tyrosine specific protein phosphatases" evidence="4">
    <location>
        <begin position="26"/>
        <end position="63"/>
    </location>
</feature>
<feature type="domain" description="Phosphatase tensin-type" evidence="5">
    <location>
        <begin position="1"/>
        <end position="89"/>
    </location>
</feature>
<dbReference type="PANTHER" id="PTHR12305">
    <property type="entry name" value="PHOSPHATASE WITH HOMOLOGY TO TENSIN"/>
    <property type="match status" value="1"/>
</dbReference>
<evidence type="ECO:0000313" key="7">
    <source>
        <dbReference type="EMBL" id="CAE8585546.1"/>
    </source>
</evidence>
<feature type="non-terminal residue" evidence="7">
    <location>
        <position position="1"/>
    </location>
</feature>
<dbReference type="InterPro" id="IPR014020">
    <property type="entry name" value="Tensin_C2-dom"/>
</dbReference>
<evidence type="ECO:0008006" key="9">
    <source>
        <dbReference type="Google" id="ProtNLM"/>
    </source>
</evidence>
<keyword evidence="8" id="KW-1185">Reference proteome</keyword>
<evidence type="ECO:0000259" key="4">
    <source>
        <dbReference type="PROSITE" id="PS50056"/>
    </source>
</evidence>
<dbReference type="Pfam" id="PF22784">
    <property type="entry name" value="PTP-SAK"/>
    <property type="match status" value="1"/>
</dbReference>
<dbReference type="OrthoDB" id="16692at2759"/>
<dbReference type="PROSITE" id="PS50056">
    <property type="entry name" value="TYR_PHOSPHATASE_2"/>
    <property type="match status" value="1"/>
</dbReference>
<dbReference type="InterPro" id="IPR000387">
    <property type="entry name" value="Tyr_Pase_dom"/>
</dbReference>
<evidence type="ECO:0000313" key="8">
    <source>
        <dbReference type="Proteomes" id="UP000654075"/>
    </source>
</evidence>
<dbReference type="InterPro" id="IPR029023">
    <property type="entry name" value="Tensin_phosphatase"/>
</dbReference>
<evidence type="ECO:0000259" key="6">
    <source>
        <dbReference type="PROSITE" id="PS51182"/>
    </source>
</evidence>
<evidence type="ECO:0000259" key="5">
    <source>
        <dbReference type="PROSITE" id="PS51181"/>
    </source>
</evidence>
<dbReference type="Gene3D" id="3.90.190.10">
    <property type="entry name" value="Protein tyrosine phosphatase superfamily"/>
    <property type="match status" value="1"/>
</dbReference>
<dbReference type="SUPFAM" id="SSF52799">
    <property type="entry name" value="(Phosphotyrosine protein) phosphatases II"/>
    <property type="match status" value="1"/>
</dbReference>
<dbReference type="PROSITE" id="PS51182">
    <property type="entry name" value="C2_TENSIN"/>
    <property type="match status" value="1"/>
</dbReference>
<keyword evidence="3" id="KW-0378">Hydrolase</keyword>
<feature type="domain" description="C2 tensin-type" evidence="6">
    <location>
        <begin position="93"/>
        <end position="245"/>
    </location>
</feature>
<dbReference type="InterPro" id="IPR057023">
    <property type="entry name" value="PTP-SAK"/>
</dbReference>
<dbReference type="PROSITE" id="PS51181">
    <property type="entry name" value="PPASE_TENSIN"/>
    <property type="match status" value="1"/>
</dbReference>
<gene>
    <name evidence="7" type="ORF">PGLA1383_LOCUS4455</name>
</gene>
<name>A0A813DGE0_POLGL</name>
<evidence type="ECO:0000256" key="1">
    <source>
        <dbReference type="ARBA" id="ARBA00004496"/>
    </source>
</evidence>
<dbReference type="InterPro" id="IPR016130">
    <property type="entry name" value="Tyr_Pase_AS"/>
</dbReference>
<accession>A0A813DGE0</accession>
<comment type="subcellular location">
    <subcellularLocation>
        <location evidence="1">Cytoplasm</location>
    </subcellularLocation>
</comment>
<evidence type="ECO:0000256" key="3">
    <source>
        <dbReference type="ARBA" id="ARBA00022801"/>
    </source>
</evidence>
<comment type="caution">
    <text evidence="7">The sequence shown here is derived from an EMBL/GenBank/DDBJ whole genome shotgun (WGS) entry which is preliminary data.</text>
</comment>
<dbReference type="AlphaFoldDB" id="A0A813DGE0"/>
<dbReference type="GO" id="GO:0005829">
    <property type="term" value="C:cytosol"/>
    <property type="evidence" value="ECO:0007669"/>
    <property type="project" value="TreeGrafter"/>
</dbReference>
<dbReference type="PROSITE" id="PS00383">
    <property type="entry name" value="TYR_PHOSPHATASE_1"/>
    <property type="match status" value="1"/>
</dbReference>
<dbReference type="GO" id="GO:0050793">
    <property type="term" value="P:regulation of developmental process"/>
    <property type="evidence" value="ECO:0007669"/>
    <property type="project" value="UniProtKB-ARBA"/>
</dbReference>
<dbReference type="GO" id="GO:0016314">
    <property type="term" value="F:phosphatidylinositol-3,4,5-trisphosphate 3-phosphatase activity"/>
    <property type="evidence" value="ECO:0007669"/>
    <property type="project" value="TreeGrafter"/>
</dbReference>
<reference evidence="7" key="1">
    <citation type="submission" date="2021-02" db="EMBL/GenBank/DDBJ databases">
        <authorList>
            <person name="Dougan E. K."/>
            <person name="Rhodes N."/>
            <person name="Thang M."/>
            <person name="Chan C."/>
        </authorList>
    </citation>
    <scope>NUCLEOTIDE SEQUENCE</scope>
</reference>
<dbReference type="InterPro" id="IPR051281">
    <property type="entry name" value="Dual-spec_lipid-protein_phosph"/>
</dbReference>
<dbReference type="InterPro" id="IPR029021">
    <property type="entry name" value="Prot-tyrosine_phosphatase-like"/>
</dbReference>
<evidence type="ECO:0000256" key="2">
    <source>
        <dbReference type="ARBA" id="ARBA00022490"/>
    </source>
</evidence>
<sequence>PMQELCGLVEDQHRFLAACDQNVAAVHCKAGKGRTGMVIACLLLREGFAASAEEALALYAAKRTHDRKGVTIPSQLRYVQFYATFLRLGTLPRRQVLLRSVRLLHCHRAHRDLGLSICNSTGDMLLESCRPLLESDSEDDSENVASLNCISPGASKYAHVFFDLRHLETGLVALNNDFKVNINLLPPLCSGLCCPEQVCFSFWLYSGFVPRHLELSVDKLDFNRSARPAKKMVRKDFKVICTFEF</sequence>
<dbReference type="EMBL" id="CAJNNV010001668">
    <property type="protein sequence ID" value="CAE8585546.1"/>
    <property type="molecule type" value="Genomic_DNA"/>
</dbReference>
<dbReference type="GO" id="GO:0042995">
    <property type="term" value="C:cell projection"/>
    <property type="evidence" value="ECO:0007669"/>
    <property type="project" value="UniProtKB-ARBA"/>
</dbReference>
<dbReference type="Proteomes" id="UP000654075">
    <property type="component" value="Unassembled WGS sequence"/>
</dbReference>
<protein>
    <recommendedName>
        <fullName evidence="9">Phosphatidylinositol-3,4,5-trisphosphate 3-phosphatase</fullName>
    </recommendedName>
</protein>